<evidence type="ECO:0000313" key="1">
    <source>
        <dbReference type="EMBL" id="PZX16889.1"/>
    </source>
</evidence>
<organism evidence="1 2">
    <name type="scientific">Breznakibacter xylanolyticus</name>
    <dbReference type="NCBI Taxonomy" id="990"/>
    <lineage>
        <taxon>Bacteria</taxon>
        <taxon>Pseudomonadati</taxon>
        <taxon>Bacteroidota</taxon>
        <taxon>Bacteroidia</taxon>
        <taxon>Marinilabiliales</taxon>
        <taxon>Marinilabiliaceae</taxon>
        <taxon>Breznakibacter</taxon>
    </lineage>
</organism>
<comment type="caution">
    <text evidence="1">The sequence shown here is derived from an EMBL/GenBank/DDBJ whole genome shotgun (WGS) entry which is preliminary data.</text>
</comment>
<protein>
    <submittedName>
        <fullName evidence="1">Uncharacterized protein</fullName>
    </submittedName>
</protein>
<evidence type="ECO:0000313" key="2">
    <source>
        <dbReference type="Proteomes" id="UP000249239"/>
    </source>
</evidence>
<sequence>MRGFRKRLPFLFMIKWMQWITKPSEPIKINVEMRKRISKNLKDKKQHRVKINAVARRR</sequence>
<dbReference type="AlphaFoldDB" id="A0A2W7Q5A3"/>
<reference evidence="1 2" key="1">
    <citation type="submission" date="2018-06" db="EMBL/GenBank/DDBJ databases">
        <title>Genomic Encyclopedia of Archaeal and Bacterial Type Strains, Phase II (KMG-II): from individual species to whole genera.</title>
        <authorList>
            <person name="Goeker M."/>
        </authorList>
    </citation>
    <scope>NUCLEOTIDE SEQUENCE [LARGE SCALE GENOMIC DNA]</scope>
    <source>
        <strain evidence="1 2">DSM 6779</strain>
    </source>
</reference>
<keyword evidence="2" id="KW-1185">Reference proteome</keyword>
<dbReference type="EMBL" id="QKZK01000011">
    <property type="protein sequence ID" value="PZX16889.1"/>
    <property type="molecule type" value="Genomic_DNA"/>
</dbReference>
<name>A0A2W7Q5A3_9BACT</name>
<gene>
    <name evidence="1" type="ORF">LX69_01704</name>
</gene>
<dbReference type="Proteomes" id="UP000249239">
    <property type="component" value="Unassembled WGS sequence"/>
</dbReference>
<proteinExistence type="predicted"/>
<accession>A0A2W7Q5A3</accession>